<name>D3VQJ2_MYCAA</name>
<organism evidence="1 2">
    <name type="scientific">Mycoplasmopsis agalactiae</name>
    <name type="common">Mycoplasma agalactiae</name>
    <dbReference type="NCBI Taxonomy" id="2110"/>
    <lineage>
        <taxon>Bacteria</taxon>
        <taxon>Bacillati</taxon>
        <taxon>Mycoplasmatota</taxon>
        <taxon>Mycoplasmoidales</taxon>
        <taxon>Metamycoplasmataceae</taxon>
        <taxon>Mycoplasmopsis</taxon>
    </lineage>
</organism>
<protein>
    <submittedName>
        <fullName evidence="1">Uncharacterized protein</fullName>
    </submittedName>
</protein>
<evidence type="ECO:0000313" key="2">
    <source>
        <dbReference type="Proteomes" id="UP000006902"/>
    </source>
</evidence>
<dbReference type="EMBL" id="FP671138">
    <property type="protein sequence ID" value="CBH40586.1"/>
    <property type="molecule type" value="Genomic_DNA"/>
</dbReference>
<accession>D3VQJ2</accession>
<dbReference type="KEGG" id="mal:MAGa3730"/>
<reference evidence="2" key="1">
    <citation type="journal article" date="2010" name="BMC Genomics">
        <title>Comparative genomic and proteomic analyses of two Mycoplasma agalactiae strains: clues to the macro- and micro-events that are shaping mycoplasma diversity.</title>
        <authorList>
            <person name="Nouvel L.X."/>
            <person name="Sirand-Pugnet P."/>
            <person name="Marenda M.S."/>
            <person name="Sagne E."/>
            <person name="Barbe V."/>
            <person name="Mangenot S."/>
            <person name="Schenowitz C."/>
            <person name="Jacob D."/>
            <person name="Barre A."/>
            <person name="Claverol S."/>
            <person name="Blanchard A."/>
            <person name="Citti C."/>
        </authorList>
    </citation>
    <scope>NUCLEOTIDE SEQUENCE [LARGE SCALE GENOMIC DNA]</scope>
    <source>
        <strain evidence="2">5632</strain>
    </source>
</reference>
<dbReference type="AlphaFoldDB" id="D3VQJ2"/>
<gene>
    <name evidence="1" type="ordered locus">MAGa3730</name>
</gene>
<evidence type="ECO:0000313" key="1">
    <source>
        <dbReference type="EMBL" id="CBH40586.1"/>
    </source>
</evidence>
<dbReference type="Proteomes" id="UP000006902">
    <property type="component" value="Chromosome"/>
</dbReference>
<sequence>MKKIMTLLGGGALISLSLISVKCNEDSLIKEAKNLIIEDPFSGNNRTITDKSTKSELKKTNLENIKSAFYTKFPKFDSLDAKVVFDTFISLNQKS</sequence>
<proteinExistence type="predicted"/>
<dbReference type="RefSeq" id="WP_013021998.1">
    <property type="nucleotide sequence ID" value="NC_013948.1"/>
</dbReference>